<dbReference type="InterPro" id="IPR035911">
    <property type="entry name" value="MurE/MurF_N"/>
</dbReference>
<evidence type="ECO:0000256" key="10">
    <source>
        <dbReference type="ARBA" id="ARBA00031461"/>
    </source>
</evidence>
<keyword evidence="9" id="KW-0961">Cell wall biogenesis/degradation</keyword>
<evidence type="ECO:0000256" key="3">
    <source>
        <dbReference type="ARBA" id="ARBA00022618"/>
    </source>
</evidence>
<dbReference type="InterPro" id="IPR051046">
    <property type="entry name" value="MurCDEF_CellWall_CoF430Synth"/>
</dbReference>
<dbReference type="GO" id="GO:0008360">
    <property type="term" value="P:regulation of cell shape"/>
    <property type="evidence" value="ECO:0007669"/>
    <property type="project" value="UniProtKB-KW"/>
</dbReference>
<dbReference type="GO" id="GO:0047480">
    <property type="term" value="F:UDP-N-acetylmuramoyl-tripeptide-D-alanyl-D-alanine ligase activity"/>
    <property type="evidence" value="ECO:0007669"/>
    <property type="project" value="InterPro"/>
</dbReference>
<keyword evidence="5" id="KW-0067">ATP-binding</keyword>
<dbReference type="Gene3D" id="3.40.1390.10">
    <property type="entry name" value="MurE/MurF, N-terminal domain"/>
    <property type="match status" value="1"/>
</dbReference>
<dbReference type="GO" id="GO:0009252">
    <property type="term" value="P:peptidoglycan biosynthetic process"/>
    <property type="evidence" value="ECO:0007669"/>
    <property type="project" value="UniProtKB-KW"/>
</dbReference>
<dbReference type="EMBL" id="CAEMXZ010000009">
    <property type="protein sequence ID" value="CAB4322596.1"/>
    <property type="molecule type" value="Genomic_DNA"/>
</dbReference>
<evidence type="ECO:0000256" key="1">
    <source>
        <dbReference type="ARBA" id="ARBA00022490"/>
    </source>
</evidence>
<dbReference type="SUPFAM" id="SSF53623">
    <property type="entry name" value="MurD-like peptide ligases, catalytic domain"/>
    <property type="match status" value="1"/>
</dbReference>
<feature type="domain" description="Mur ligase central" evidence="13">
    <location>
        <begin position="118"/>
        <end position="304"/>
    </location>
</feature>
<dbReference type="GO" id="GO:0051301">
    <property type="term" value="P:cell division"/>
    <property type="evidence" value="ECO:0007669"/>
    <property type="project" value="UniProtKB-KW"/>
</dbReference>
<dbReference type="PANTHER" id="PTHR43024">
    <property type="entry name" value="UDP-N-ACETYLMURAMOYL-TRIPEPTIDE--D-ALANYL-D-ALANINE LIGASE"/>
    <property type="match status" value="1"/>
</dbReference>
<dbReference type="Pfam" id="PF01225">
    <property type="entry name" value="Mur_ligase"/>
    <property type="match status" value="1"/>
</dbReference>
<evidence type="ECO:0000259" key="11">
    <source>
        <dbReference type="Pfam" id="PF01225"/>
    </source>
</evidence>
<evidence type="ECO:0000256" key="8">
    <source>
        <dbReference type="ARBA" id="ARBA00023306"/>
    </source>
</evidence>
<sequence>MRVTATTVVPDTVAEVRFRAAEIADAVGGTLVGDDVDIEGAAIDSRALRTGQLFVPVRGERDGHDFIESAVSAGATATFTARNPVDGITSILVEDPEAALSRLGGFARTRLGDRVVGITGSVGKTSTKDLVTSVLARNFMVSASEKSFNNELGVPLTLVNAADDAAVTVVEMGARGSGHIAALCSIAVPTIGVVTAVELVHSEFMGGLDNIARTKGELIESLPASGVAVLNADDERVWAMRSRTGARSIGFGFVNGDLRATALSLDEQLRPRFRLDSDWGRADVVLSVRGRHQVNNALAAAAVALACGVDLDDVVAGLAVAELSPWRMELRTTGAGARVLNDAYNAGPASMEAALRSLAQLPATRHTAVLGLMAELGEESESEHQRIVEVAAALGVRIISFGDAEYGRSGTVLGHAADVAEAVAMLGELTGDDAVLVKGSRVAGLERVAAALFD</sequence>
<dbReference type="GO" id="GO:0071555">
    <property type="term" value="P:cell wall organization"/>
    <property type="evidence" value="ECO:0007669"/>
    <property type="project" value="UniProtKB-KW"/>
</dbReference>
<evidence type="ECO:0000259" key="13">
    <source>
        <dbReference type="Pfam" id="PF08245"/>
    </source>
</evidence>
<evidence type="ECO:0000256" key="4">
    <source>
        <dbReference type="ARBA" id="ARBA00022741"/>
    </source>
</evidence>
<proteinExistence type="inferred from homology"/>
<feature type="domain" description="Mur ligase N-terminal catalytic" evidence="11">
    <location>
        <begin position="38"/>
        <end position="84"/>
    </location>
</feature>
<evidence type="ECO:0000256" key="7">
    <source>
        <dbReference type="ARBA" id="ARBA00022984"/>
    </source>
</evidence>
<gene>
    <name evidence="14" type="ORF">UFOPK1392_00331</name>
</gene>
<dbReference type="InterPro" id="IPR036615">
    <property type="entry name" value="Mur_ligase_C_dom_sf"/>
</dbReference>
<name>A0A6J5YDF4_9ZZZZ</name>
<evidence type="ECO:0000259" key="12">
    <source>
        <dbReference type="Pfam" id="PF02875"/>
    </source>
</evidence>
<dbReference type="GO" id="GO:0005524">
    <property type="term" value="F:ATP binding"/>
    <property type="evidence" value="ECO:0007669"/>
    <property type="project" value="UniProtKB-KW"/>
</dbReference>
<evidence type="ECO:0000313" key="14">
    <source>
        <dbReference type="EMBL" id="CAB4322596.1"/>
    </source>
</evidence>
<evidence type="ECO:0000256" key="9">
    <source>
        <dbReference type="ARBA" id="ARBA00023316"/>
    </source>
</evidence>
<dbReference type="InterPro" id="IPR036565">
    <property type="entry name" value="Mur-like_cat_sf"/>
</dbReference>
<keyword evidence="6" id="KW-0133">Cell shape</keyword>
<keyword evidence="7" id="KW-0573">Peptidoglycan synthesis</keyword>
<evidence type="ECO:0000256" key="5">
    <source>
        <dbReference type="ARBA" id="ARBA00022840"/>
    </source>
</evidence>
<dbReference type="Pfam" id="PF02875">
    <property type="entry name" value="Mur_ligase_C"/>
    <property type="match status" value="1"/>
</dbReference>
<keyword evidence="1" id="KW-0963">Cytoplasm</keyword>
<dbReference type="InterPro" id="IPR005863">
    <property type="entry name" value="UDP-N-AcMur_synth"/>
</dbReference>
<protein>
    <recommendedName>
        <fullName evidence="10">UDP-MurNAc-pentapeptide synthetase</fullName>
    </recommendedName>
</protein>
<dbReference type="SUPFAM" id="SSF63418">
    <property type="entry name" value="MurE/MurF N-terminal domain"/>
    <property type="match status" value="1"/>
</dbReference>
<reference evidence="14" key="1">
    <citation type="submission" date="2020-05" db="EMBL/GenBank/DDBJ databases">
        <authorList>
            <person name="Chiriac C."/>
            <person name="Salcher M."/>
            <person name="Ghai R."/>
            <person name="Kavagutti S V."/>
        </authorList>
    </citation>
    <scope>NUCLEOTIDE SEQUENCE</scope>
</reference>
<dbReference type="SUPFAM" id="SSF53244">
    <property type="entry name" value="MurD-like peptide ligases, peptide-binding domain"/>
    <property type="match status" value="1"/>
</dbReference>
<keyword evidence="3" id="KW-0132">Cell division</keyword>
<dbReference type="InterPro" id="IPR000713">
    <property type="entry name" value="Mur_ligase_N"/>
</dbReference>
<keyword evidence="8" id="KW-0131">Cell cycle</keyword>
<organism evidence="14">
    <name type="scientific">freshwater metagenome</name>
    <dbReference type="NCBI Taxonomy" id="449393"/>
    <lineage>
        <taxon>unclassified sequences</taxon>
        <taxon>metagenomes</taxon>
        <taxon>ecological metagenomes</taxon>
    </lineage>
</organism>
<accession>A0A6J5YDF4</accession>
<dbReference type="Gene3D" id="3.90.190.20">
    <property type="entry name" value="Mur ligase, C-terminal domain"/>
    <property type="match status" value="1"/>
</dbReference>
<dbReference type="AlphaFoldDB" id="A0A6J5YDF4"/>
<dbReference type="Pfam" id="PF08245">
    <property type="entry name" value="Mur_ligase_M"/>
    <property type="match status" value="1"/>
</dbReference>
<dbReference type="HAMAP" id="MF_02019">
    <property type="entry name" value="MurF"/>
    <property type="match status" value="1"/>
</dbReference>
<dbReference type="PANTHER" id="PTHR43024:SF1">
    <property type="entry name" value="UDP-N-ACETYLMURAMOYL-TRIPEPTIDE--D-ALANYL-D-ALANINE LIGASE"/>
    <property type="match status" value="1"/>
</dbReference>
<evidence type="ECO:0000256" key="2">
    <source>
        <dbReference type="ARBA" id="ARBA00022598"/>
    </source>
</evidence>
<keyword evidence="2" id="KW-0436">Ligase</keyword>
<evidence type="ECO:0000256" key="6">
    <source>
        <dbReference type="ARBA" id="ARBA00022960"/>
    </source>
</evidence>
<dbReference type="Gene3D" id="3.40.1190.10">
    <property type="entry name" value="Mur-like, catalytic domain"/>
    <property type="match status" value="1"/>
</dbReference>
<dbReference type="NCBIfam" id="TIGR01143">
    <property type="entry name" value="murF"/>
    <property type="match status" value="1"/>
</dbReference>
<dbReference type="InterPro" id="IPR013221">
    <property type="entry name" value="Mur_ligase_cen"/>
</dbReference>
<feature type="domain" description="Mur ligase C-terminal" evidence="12">
    <location>
        <begin position="327"/>
        <end position="441"/>
    </location>
</feature>
<dbReference type="InterPro" id="IPR004101">
    <property type="entry name" value="Mur_ligase_C"/>
</dbReference>
<keyword evidence="4" id="KW-0547">Nucleotide-binding</keyword>